<evidence type="ECO:0000256" key="2">
    <source>
        <dbReference type="ARBA" id="ARBA00018672"/>
    </source>
</evidence>
<dbReference type="InterPro" id="IPR009057">
    <property type="entry name" value="Homeodomain-like_sf"/>
</dbReference>
<evidence type="ECO:0000256" key="1">
    <source>
        <dbReference type="ARBA" id="ARBA00004496"/>
    </source>
</evidence>
<dbReference type="PANTHER" id="PTHR42713">
    <property type="entry name" value="HISTIDINE KINASE-RELATED"/>
    <property type="match status" value="1"/>
</dbReference>
<dbReference type="PROSITE" id="PS50110">
    <property type="entry name" value="RESPONSE_REGULATORY"/>
    <property type="match status" value="1"/>
</dbReference>
<evidence type="ECO:0000256" key="5">
    <source>
        <dbReference type="ARBA" id="ARBA00023012"/>
    </source>
</evidence>
<feature type="domain" description="HTH araC/xylS-type" evidence="11">
    <location>
        <begin position="413"/>
        <end position="511"/>
    </location>
</feature>
<comment type="subcellular location">
    <subcellularLocation>
        <location evidence="1">Cytoplasm</location>
    </subcellularLocation>
</comment>
<dbReference type="RefSeq" id="WP_406786423.1">
    <property type="nucleotide sequence ID" value="NZ_JBJIAA010000003.1"/>
</dbReference>
<dbReference type="Gene3D" id="3.40.50.2300">
    <property type="match status" value="1"/>
</dbReference>
<keyword evidence="4 10" id="KW-0597">Phosphoprotein</keyword>
<accession>A0ABW8TBF7</accession>
<sequence length="513" mass="59161">MTIAIIEDEYVIRKGISRTLEKINSKYEIVGQAEDGVEGLNLVKAKKPDLIITDIKMPKMDGLELLHALRSDGIQVKAIVLSAYSEFEYAQKAISLGVSEYILKPISILDLSSALEHIENQLNEERKVRAEHPKELYELDSILSRSVLGNLNMSEDLNKFLEEQYNLVATDDMGIFQIYLGELFSDKIDKLKAQLKLLNKQEFNFNILEFSQWNIVILVIYNMKNKDMVKTYFEKSVISVIRSNISTKFVYGWNFSYGLLKMNESVEALKNKLQFNLTMGEGALIDYGVVSNMRTKQFLYPIDIENKIKVAIIKKDVKNVKEIFTAFEAYCRSEIYEPKDIKEACVNFCWAVINTSKELNSLLYQNLDVQTLLKNIMLSITWEEIEQVLYKLFEEILASNIGEENKTVSLVVKRAQSLIHEYYNQGINLDEIAAKLNITADYLGKQFKKEIGESFNTYARNYRINKVKALLLGTELKVYQIAELTGYSDSKYMSKVFKETTGYLPNDYRKLYK</sequence>
<dbReference type="Pfam" id="PF00072">
    <property type="entry name" value="Response_reg"/>
    <property type="match status" value="1"/>
</dbReference>
<dbReference type="Gene3D" id="1.10.10.60">
    <property type="entry name" value="Homeodomain-like"/>
    <property type="match status" value="2"/>
</dbReference>
<dbReference type="InterPro" id="IPR051552">
    <property type="entry name" value="HptR"/>
</dbReference>
<evidence type="ECO:0000256" key="9">
    <source>
        <dbReference type="ARBA" id="ARBA00024867"/>
    </source>
</evidence>
<organism evidence="13 14">
    <name type="scientific">Clostridium neuense</name>
    <dbReference type="NCBI Taxonomy" id="1728934"/>
    <lineage>
        <taxon>Bacteria</taxon>
        <taxon>Bacillati</taxon>
        <taxon>Bacillota</taxon>
        <taxon>Clostridia</taxon>
        <taxon>Eubacteriales</taxon>
        <taxon>Clostridiaceae</taxon>
        <taxon>Clostridium</taxon>
    </lineage>
</organism>
<keyword evidence="8" id="KW-0804">Transcription</keyword>
<evidence type="ECO:0000256" key="4">
    <source>
        <dbReference type="ARBA" id="ARBA00022553"/>
    </source>
</evidence>
<dbReference type="InterPro" id="IPR001789">
    <property type="entry name" value="Sig_transdc_resp-reg_receiver"/>
</dbReference>
<name>A0ABW8TBF7_9CLOT</name>
<comment type="function">
    <text evidence="9">May play the central regulatory role in sporulation. It may be an element of the effector pathway responsible for the activation of sporulation genes in response to nutritional stress. Spo0A may act in concert with spo0H (a sigma factor) to control the expression of some genes that are critical to the sporulation process.</text>
</comment>
<dbReference type="PANTHER" id="PTHR42713:SF3">
    <property type="entry name" value="TRANSCRIPTIONAL REGULATORY PROTEIN HPTR"/>
    <property type="match status" value="1"/>
</dbReference>
<evidence type="ECO:0000256" key="10">
    <source>
        <dbReference type="PROSITE-ProRule" id="PRU00169"/>
    </source>
</evidence>
<evidence type="ECO:0000256" key="3">
    <source>
        <dbReference type="ARBA" id="ARBA00022490"/>
    </source>
</evidence>
<keyword evidence="3" id="KW-0963">Cytoplasm</keyword>
<proteinExistence type="predicted"/>
<keyword evidence="7" id="KW-0238">DNA-binding</keyword>
<reference evidence="13 14" key="1">
    <citation type="submission" date="2024-11" db="EMBL/GenBank/DDBJ databases">
        <authorList>
            <person name="Heng Y.C."/>
            <person name="Lim A.C.H."/>
            <person name="Lee J.K.Y."/>
            <person name="Kittelmann S."/>
        </authorList>
    </citation>
    <scope>NUCLEOTIDE SEQUENCE [LARGE SCALE GENOMIC DNA]</scope>
    <source>
        <strain evidence="13 14">WILCCON 0114</strain>
    </source>
</reference>
<keyword evidence="6" id="KW-0805">Transcription regulation</keyword>
<dbReference type="Pfam" id="PF12833">
    <property type="entry name" value="HTH_18"/>
    <property type="match status" value="1"/>
</dbReference>
<gene>
    <name evidence="13" type="ORF">ACJDT4_04950</name>
</gene>
<dbReference type="SMART" id="SM00342">
    <property type="entry name" value="HTH_ARAC"/>
    <property type="match status" value="1"/>
</dbReference>
<keyword evidence="5" id="KW-0902">Two-component regulatory system</keyword>
<evidence type="ECO:0000256" key="8">
    <source>
        <dbReference type="ARBA" id="ARBA00023163"/>
    </source>
</evidence>
<feature type="domain" description="Response regulatory" evidence="12">
    <location>
        <begin position="2"/>
        <end position="119"/>
    </location>
</feature>
<evidence type="ECO:0000313" key="13">
    <source>
        <dbReference type="EMBL" id="MFL0249760.1"/>
    </source>
</evidence>
<dbReference type="SUPFAM" id="SSF46689">
    <property type="entry name" value="Homeodomain-like"/>
    <property type="match status" value="2"/>
</dbReference>
<evidence type="ECO:0000259" key="12">
    <source>
        <dbReference type="PROSITE" id="PS50110"/>
    </source>
</evidence>
<dbReference type="InterPro" id="IPR011006">
    <property type="entry name" value="CheY-like_superfamily"/>
</dbReference>
<dbReference type="InterPro" id="IPR018060">
    <property type="entry name" value="HTH_AraC"/>
</dbReference>
<evidence type="ECO:0000256" key="7">
    <source>
        <dbReference type="ARBA" id="ARBA00023125"/>
    </source>
</evidence>
<evidence type="ECO:0000313" key="14">
    <source>
        <dbReference type="Proteomes" id="UP001623592"/>
    </source>
</evidence>
<protein>
    <recommendedName>
        <fullName evidence="2">Stage 0 sporulation protein A homolog</fullName>
    </recommendedName>
</protein>
<evidence type="ECO:0000259" key="11">
    <source>
        <dbReference type="PROSITE" id="PS01124"/>
    </source>
</evidence>
<dbReference type="PROSITE" id="PS01124">
    <property type="entry name" value="HTH_ARAC_FAMILY_2"/>
    <property type="match status" value="1"/>
</dbReference>
<dbReference type="SMART" id="SM00448">
    <property type="entry name" value="REC"/>
    <property type="match status" value="1"/>
</dbReference>
<dbReference type="Proteomes" id="UP001623592">
    <property type="component" value="Unassembled WGS sequence"/>
</dbReference>
<dbReference type="SUPFAM" id="SSF52172">
    <property type="entry name" value="CheY-like"/>
    <property type="match status" value="1"/>
</dbReference>
<dbReference type="CDD" id="cd17536">
    <property type="entry name" value="REC_YesN-like"/>
    <property type="match status" value="1"/>
</dbReference>
<feature type="modified residue" description="4-aspartylphosphate" evidence="10">
    <location>
        <position position="54"/>
    </location>
</feature>
<evidence type="ECO:0000256" key="6">
    <source>
        <dbReference type="ARBA" id="ARBA00023015"/>
    </source>
</evidence>
<dbReference type="EMBL" id="JBJIAA010000003">
    <property type="protein sequence ID" value="MFL0249760.1"/>
    <property type="molecule type" value="Genomic_DNA"/>
</dbReference>
<comment type="caution">
    <text evidence="13">The sequence shown here is derived from an EMBL/GenBank/DDBJ whole genome shotgun (WGS) entry which is preliminary data.</text>
</comment>
<keyword evidence="14" id="KW-1185">Reference proteome</keyword>